<proteinExistence type="predicted"/>
<evidence type="ECO:0000256" key="2">
    <source>
        <dbReference type="SAM" id="SignalP"/>
    </source>
</evidence>
<dbReference type="Proteomes" id="UP000623974">
    <property type="component" value="Unassembled WGS sequence"/>
</dbReference>
<protein>
    <submittedName>
        <fullName evidence="3">Uncharacterized protein</fullName>
    </submittedName>
</protein>
<gene>
    <name evidence="3" type="ORF">IE980_03530</name>
</gene>
<sequence>MLVAALALSTPFTAGAAPAFLDYAQQQTQQSQAQEKRCRKRKTNTRKPPERR</sequence>
<dbReference type="AlphaFoldDB" id="A0A927HX62"/>
<keyword evidence="2" id="KW-0732">Signal</keyword>
<feature type="signal peptide" evidence="2">
    <location>
        <begin position="1"/>
        <end position="16"/>
    </location>
</feature>
<evidence type="ECO:0000313" key="4">
    <source>
        <dbReference type="Proteomes" id="UP000623974"/>
    </source>
</evidence>
<evidence type="ECO:0000313" key="3">
    <source>
        <dbReference type="EMBL" id="MBD3743555.1"/>
    </source>
</evidence>
<dbReference type="EMBL" id="JACXSX010000001">
    <property type="protein sequence ID" value="MBD3743555.1"/>
    <property type="molecule type" value="Genomic_DNA"/>
</dbReference>
<feature type="chain" id="PRO_5036790235" evidence="2">
    <location>
        <begin position="17"/>
        <end position="52"/>
    </location>
</feature>
<comment type="caution">
    <text evidence="3">The sequence shown here is derived from an EMBL/GenBank/DDBJ whole genome shotgun (WGS) entry which is preliminary data.</text>
</comment>
<feature type="region of interest" description="Disordered" evidence="1">
    <location>
        <begin position="25"/>
        <end position="52"/>
    </location>
</feature>
<reference evidence="3" key="1">
    <citation type="submission" date="2020-07" db="EMBL/GenBank/DDBJ databases">
        <title>Clinical and genomic characterization of carbapenemase-producing Enterobacterales causing secondary infections during the COVID-19 crisis at a New York City hospital.</title>
        <authorList>
            <person name="Gomez-Simmonds A."/>
            <person name="Annavajhala M.K."/>
            <person name="Uhlemann A.-C."/>
        </authorList>
    </citation>
    <scope>NUCLEOTIDE SEQUENCE</scope>
    <source>
        <strain evidence="3">KP1828</strain>
    </source>
</reference>
<evidence type="ECO:0000256" key="1">
    <source>
        <dbReference type="SAM" id="MobiDB-lite"/>
    </source>
</evidence>
<feature type="compositionally biased region" description="Basic residues" evidence="1">
    <location>
        <begin position="37"/>
        <end position="46"/>
    </location>
</feature>
<name>A0A927HX62_KLEPN</name>
<organism evidence="3 4">
    <name type="scientific">Klebsiella pneumoniae</name>
    <dbReference type="NCBI Taxonomy" id="573"/>
    <lineage>
        <taxon>Bacteria</taxon>
        <taxon>Pseudomonadati</taxon>
        <taxon>Pseudomonadota</taxon>
        <taxon>Gammaproteobacteria</taxon>
        <taxon>Enterobacterales</taxon>
        <taxon>Enterobacteriaceae</taxon>
        <taxon>Klebsiella/Raoultella group</taxon>
        <taxon>Klebsiella</taxon>
        <taxon>Klebsiella pneumoniae complex</taxon>
    </lineage>
</organism>
<accession>A0A927HX62</accession>